<name>I3IHJ7_9BACT</name>
<dbReference type="Proteomes" id="UP000002985">
    <property type="component" value="Unassembled WGS sequence"/>
</dbReference>
<evidence type="ECO:0000256" key="3">
    <source>
        <dbReference type="ARBA" id="ARBA00022692"/>
    </source>
</evidence>
<evidence type="ECO:0000256" key="1">
    <source>
        <dbReference type="ARBA" id="ARBA00004651"/>
    </source>
</evidence>
<dbReference type="AlphaFoldDB" id="I3IHJ7"/>
<sequence>MKLEVLNGFLKNRWMEFSPSMLYEKLARWVLSLLILAILSCMLGGVIITIFHLRLLFTMDIEHALRIIIIDVLTILAVLEIFKTTLAYFSEGRVKVTYIIDTVIVVMLTEVMACWFREFDLYKMGMITFLVLTLCIMRIFTVKYSPSLKHPY</sequence>
<protein>
    <recommendedName>
        <fullName evidence="9">Phosphate-starvation-inducible E</fullName>
    </recommendedName>
</protein>
<evidence type="ECO:0000313" key="8">
    <source>
        <dbReference type="Proteomes" id="UP000002985"/>
    </source>
</evidence>
<keyword evidence="3 6" id="KW-0812">Transmembrane</keyword>
<organism evidence="7 8">
    <name type="scientific">Candidatus Jettenia caeni</name>
    <dbReference type="NCBI Taxonomy" id="247490"/>
    <lineage>
        <taxon>Bacteria</taxon>
        <taxon>Pseudomonadati</taxon>
        <taxon>Planctomycetota</taxon>
        <taxon>Candidatus Brocadiia</taxon>
        <taxon>Candidatus Brocadiales</taxon>
        <taxon>Candidatus Brocadiaceae</taxon>
        <taxon>Candidatus Jettenia</taxon>
    </lineage>
</organism>
<feature type="transmembrane region" description="Helical" evidence="6">
    <location>
        <begin position="121"/>
        <end position="140"/>
    </location>
</feature>
<keyword evidence="4 6" id="KW-1133">Transmembrane helix</keyword>
<gene>
    <name evidence="7" type="ORF">KSU1_B0335</name>
</gene>
<dbReference type="Pfam" id="PF06146">
    <property type="entry name" value="PsiE"/>
    <property type="match status" value="1"/>
</dbReference>
<dbReference type="InterPro" id="IPR020948">
    <property type="entry name" value="P_starv_induced_PsiE-like"/>
</dbReference>
<evidence type="ECO:0000256" key="6">
    <source>
        <dbReference type="SAM" id="Phobius"/>
    </source>
</evidence>
<reference evidence="7 8" key="1">
    <citation type="journal article" date="2012" name="FEBS Lett.">
        <title>Anammox organism KSU-1 expresses a NirK-type copper-containing nitrite reductase instead of a NirS-type with cytochrome cd1.</title>
        <authorList>
            <person name="Hira D."/>
            <person name="Toh H."/>
            <person name="Migita C.T."/>
            <person name="Okubo H."/>
            <person name="Nishiyama T."/>
            <person name="Hattori M."/>
            <person name="Furukawa K."/>
            <person name="Fujii T."/>
        </authorList>
    </citation>
    <scope>NUCLEOTIDE SEQUENCE [LARGE SCALE GENOMIC DNA]</scope>
</reference>
<feature type="transmembrane region" description="Helical" evidence="6">
    <location>
        <begin position="96"/>
        <end position="116"/>
    </location>
</feature>
<dbReference type="OrthoDB" id="5396892at2"/>
<comment type="caution">
    <text evidence="7">The sequence shown here is derived from an EMBL/GenBank/DDBJ whole genome shotgun (WGS) entry which is preliminary data.</text>
</comment>
<keyword evidence="2" id="KW-1003">Cell membrane</keyword>
<evidence type="ECO:0000313" key="7">
    <source>
        <dbReference type="EMBL" id="GAB61192.1"/>
    </source>
</evidence>
<comment type="subcellular location">
    <subcellularLocation>
        <location evidence="1">Cell membrane</location>
        <topology evidence="1">Multi-pass membrane protein</topology>
    </subcellularLocation>
</comment>
<keyword evidence="5 6" id="KW-0472">Membrane</keyword>
<evidence type="ECO:0000256" key="2">
    <source>
        <dbReference type="ARBA" id="ARBA00022475"/>
    </source>
</evidence>
<dbReference type="eggNOG" id="COG3431">
    <property type="taxonomic scope" value="Bacteria"/>
</dbReference>
<accession>I3IHJ7</accession>
<evidence type="ECO:0000256" key="4">
    <source>
        <dbReference type="ARBA" id="ARBA00022989"/>
    </source>
</evidence>
<dbReference type="EMBL" id="BAFH01000002">
    <property type="protein sequence ID" value="GAB61192.1"/>
    <property type="molecule type" value="Genomic_DNA"/>
</dbReference>
<feature type="transmembrane region" description="Helical" evidence="6">
    <location>
        <begin position="65"/>
        <end position="90"/>
    </location>
</feature>
<proteinExistence type="predicted"/>
<keyword evidence="8" id="KW-1185">Reference proteome</keyword>
<dbReference type="GO" id="GO:0005886">
    <property type="term" value="C:plasma membrane"/>
    <property type="evidence" value="ECO:0007669"/>
    <property type="project" value="UniProtKB-SubCell"/>
</dbReference>
<evidence type="ECO:0000256" key="5">
    <source>
        <dbReference type="ARBA" id="ARBA00023136"/>
    </source>
</evidence>
<feature type="transmembrane region" description="Helical" evidence="6">
    <location>
        <begin position="29"/>
        <end position="53"/>
    </location>
</feature>
<evidence type="ECO:0008006" key="9">
    <source>
        <dbReference type="Google" id="ProtNLM"/>
    </source>
</evidence>